<dbReference type="Pfam" id="PF02922">
    <property type="entry name" value="CBM_48"/>
    <property type="match status" value="1"/>
</dbReference>
<comment type="similarity">
    <text evidence="1">Belongs to the glycosyl hydrolase 13 family.</text>
</comment>
<dbReference type="Gene3D" id="2.60.40.10">
    <property type="entry name" value="Immunoglobulins"/>
    <property type="match status" value="1"/>
</dbReference>
<evidence type="ECO:0000313" key="5">
    <source>
        <dbReference type="Proteomes" id="UP000824178"/>
    </source>
</evidence>
<dbReference type="PANTHER" id="PTHR43002">
    <property type="entry name" value="GLYCOGEN DEBRANCHING ENZYME"/>
    <property type="match status" value="1"/>
</dbReference>
<evidence type="ECO:0000256" key="2">
    <source>
        <dbReference type="ARBA" id="ARBA00023001"/>
    </source>
</evidence>
<accession>A0A9E2KJP5</accession>
<dbReference type="Pfam" id="PF00128">
    <property type="entry name" value="Alpha-amylase"/>
    <property type="match status" value="1"/>
</dbReference>
<feature type="domain" description="Glycosyl hydrolase family 13 catalytic" evidence="3">
    <location>
        <begin position="142"/>
        <end position="548"/>
    </location>
</feature>
<dbReference type="InterPro" id="IPR013780">
    <property type="entry name" value="Glyco_hydro_b"/>
</dbReference>
<comment type="caution">
    <text evidence="4">The sequence shown here is derived from an EMBL/GenBank/DDBJ whole genome shotgun (WGS) entry which is preliminary data.</text>
</comment>
<dbReference type="EC" id="3.2.1.41" evidence="4"/>
<dbReference type="InterPro" id="IPR017853">
    <property type="entry name" value="GH"/>
</dbReference>
<dbReference type="InterPro" id="IPR011840">
    <property type="entry name" value="PulA_typeI"/>
</dbReference>
<dbReference type="NCBIfam" id="TIGR02104">
    <property type="entry name" value="pulA_typeI"/>
    <property type="match status" value="1"/>
</dbReference>
<keyword evidence="2" id="KW-0119">Carbohydrate metabolism</keyword>
<dbReference type="CDD" id="cd11341">
    <property type="entry name" value="AmyAc_Pullulanase_LD-like"/>
    <property type="match status" value="1"/>
</dbReference>
<keyword evidence="2" id="KW-0136">Cellulose degradation</keyword>
<evidence type="ECO:0000313" key="4">
    <source>
        <dbReference type="EMBL" id="MBU3819102.1"/>
    </source>
</evidence>
<keyword evidence="2" id="KW-0624">Polysaccharide degradation</keyword>
<evidence type="ECO:0000256" key="1">
    <source>
        <dbReference type="ARBA" id="ARBA00008061"/>
    </source>
</evidence>
<dbReference type="Gene3D" id="2.60.40.1180">
    <property type="entry name" value="Golgi alpha-mannosidase II"/>
    <property type="match status" value="1"/>
</dbReference>
<sequence length="647" mass="72833">MENQNAIFNSAGFRRKFHYAGNDLGARLTEEGTEFRLWAPTAETVQLRLYASGHEGEPWQILPMTRLDKGVWFARVDQPLHGTYYDYQVTVEGVAQTTADPYARACGLNGTRSMVVDLRATDPAGWQEDKAPARQAEDIIYEVHVREFSWDKSGGFPAAYRGKYKAFTCPDTTLYGQGEKPTGLAYLRRLGVNYIQLMPVFDYGSVDEAAPDDSFNWGYDPVNYNVPEGSYSLDPADGALRIRELKEAIQSLHRQGFRVIMDVVYNHTYHRDSWLERTVPGYYYRHWPDGSWSDGSQCGNDLASERSMCAAYIRDSVLYWAEEYHMDGFRFDLMGLLDCDLMEQIRKALDQRYGRGEKLVFGEPWSAGPTACKRGTRLAGKKNLTSMDPEVGAFCDGVRDAVKGSVQHRESKGFVNSGAGKENQILASAAAWCPGGRRFHAAAPSQVITYLSCHDDLTLWDKLVMTLDPLKQYDARTPRVLRANRLAAAIAMTCQGRLFLLGGEEFGRTKQGRSDTHNDPIQLNRLDWQRAWENQDLVDYYRGLMALRKQLPALCDKSPRAAERILQTGIPFARCVTLLVDNAGSRWRQLYLVYNASGRAHTIDPDGEDWEVLADGESSFGWQNPRKDKSFTVQPGTALILGKASGD</sequence>
<dbReference type="Gene3D" id="3.20.20.80">
    <property type="entry name" value="Glycosidases"/>
    <property type="match status" value="1"/>
</dbReference>
<reference evidence="4" key="1">
    <citation type="journal article" date="2021" name="PeerJ">
        <title>Extensive microbial diversity within the chicken gut microbiome revealed by metagenomics and culture.</title>
        <authorList>
            <person name="Gilroy R."/>
            <person name="Ravi A."/>
            <person name="Getino M."/>
            <person name="Pursley I."/>
            <person name="Horton D.L."/>
            <person name="Alikhan N.F."/>
            <person name="Baker D."/>
            <person name="Gharbi K."/>
            <person name="Hall N."/>
            <person name="Watson M."/>
            <person name="Adriaenssens E.M."/>
            <person name="Foster-Nyarko E."/>
            <person name="Jarju S."/>
            <person name="Secka A."/>
            <person name="Antonio M."/>
            <person name="Oren A."/>
            <person name="Chaudhuri R.R."/>
            <person name="La Ragione R."/>
            <person name="Hildebrand F."/>
            <person name="Pallen M.J."/>
        </authorList>
    </citation>
    <scope>NUCLEOTIDE SEQUENCE</scope>
    <source>
        <strain evidence="4">742</strain>
    </source>
</reference>
<dbReference type="AlphaFoldDB" id="A0A9E2KJP5"/>
<protein>
    <submittedName>
        <fullName evidence="4">Type I pullulanase</fullName>
        <ecNumber evidence="4">3.2.1.41</ecNumber>
    </submittedName>
</protein>
<dbReference type="InterPro" id="IPR014756">
    <property type="entry name" value="Ig_E-set"/>
</dbReference>
<dbReference type="Proteomes" id="UP000824178">
    <property type="component" value="Unassembled WGS sequence"/>
</dbReference>
<dbReference type="SUPFAM" id="SSF51445">
    <property type="entry name" value="(Trans)glycosidases"/>
    <property type="match status" value="1"/>
</dbReference>
<dbReference type="GO" id="GO:0030245">
    <property type="term" value="P:cellulose catabolic process"/>
    <property type="evidence" value="ECO:0007669"/>
    <property type="project" value="UniProtKB-KW"/>
</dbReference>
<dbReference type="SUPFAM" id="SSF81296">
    <property type="entry name" value="E set domains"/>
    <property type="match status" value="1"/>
</dbReference>
<reference evidence="4" key="2">
    <citation type="submission" date="2021-04" db="EMBL/GenBank/DDBJ databases">
        <authorList>
            <person name="Gilroy R."/>
        </authorList>
    </citation>
    <scope>NUCLEOTIDE SEQUENCE</scope>
    <source>
        <strain evidence="4">742</strain>
    </source>
</reference>
<evidence type="ECO:0000259" key="3">
    <source>
        <dbReference type="SMART" id="SM00642"/>
    </source>
</evidence>
<dbReference type="CDD" id="cd02860">
    <property type="entry name" value="E_set_Pullulanase"/>
    <property type="match status" value="1"/>
</dbReference>
<dbReference type="InterPro" id="IPR006047">
    <property type="entry name" value="GH13_cat_dom"/>
</dbReference>
<dbReference type="InterPro" id="IPR004193">
    <property type="entry name" value="Glyco_hydro_13_N"/>
</dbReference>
<proteinExistence type="inferred from homology"/>
<dbReference type="GO" id="GO:0051060">
    <property type="term" value="F:pullulanase activity"/>
    <property type="evidence" value="ECO:0007669"/>
    <property type="project" value="UniProtKB-EC"/>
</dbReference>
<dbReference type="SMART" id="SM00642">
    <property type="entry name" value="Aamy"/>
    <property type="match status" value="1"/>
</dbReference>
<organism evidence="4 5">
    <name type="scientific">Candidatus Faecalibacterium intestinavium</name>
    <dbReference type="NCBI Taxonomy" id="2838580"/>
    <lineage>
        <taxon>Bacteria</taxon>
        <taxon>Bacillati</taxon>
        <taxon>Bacillota</taxon>
        <taxon>Clostridia</taxon>
        <taxon>Eubacteriales</taxon>
        <taxon>Oscillospiraceae</taxon>
        <taxon>Faecalibacterium</taxon>
    </lineage>
</organism>
<name>A0A9E2KJP5_9FIRM</name>
<dbReference type="EMBL" id="JAHLFH010000031">
    <property type="protein sequence ID" value="MBU3819102.1"/>
    <property type="molecule type" value="Genomic_DNA"/>
</dbReference>
<dbReference type="InterPro" id="IPR013783">
    <property type="entry name" value="Ig-like_fold"/>
</dbReference>
<keyword evidence="4" id="KW-0378">Hydrolase</keyword>
<keyword evidence="4" id="KW-0326">Glycosidase</keyword>
<gene>
    <name evidence="4" type="primary">pulA</name>
    <name evidence="4" type="ORF">H9864_01810</name>
</gene>